<dbReference type="Gene3D" id="3.40.190.10">
    <property type="entry name" value="Periplasmic binding protein-like II"/>
    <property type="match status" value="2"/>
</dbReference>
<dbReference type="AlphaFoldDB" id="A0A437QSD6"/>
<comment type="caution">
    <text evidence="3">The sequence shown here is derived from an EMBL/GenBank/DDBJ whole genome shotgun (WGS) entry which is preliminary data.</text>
</comment>
<dbReference type="OrthoDB" id="8587856at2"/>
<name>A0A437QSD6_9GAMM</name>
<dbReference type="Proteomes" id="UP000283077">
    <property type="component" value="Unassembled WGS sequence"/>
</dbReference>
<evidence type="ECO:0000259" key="2">
    <source>
        <dbReference type="Pfam" id="PF00497"/>
    </source>
</evidence>
<feature type="domain" description="Solute-binding protein family 3/N-terminal" evidence="2">
    <location>
        <begin position="30"/>
        <end position="249"/>
    </location>
</feature>
<organism evidence="3 4">
    <name type="scientific">Rheinheimera riviphila</name>
    <dbReference type="NCBI Taxonomy" id="1834037"/>
    <lineage>
        <taxon>Bacteria</taxon>
        <taxon>Pseudomonadati</taxon>
        <taxon>Pseudomonadota</taxon>
        <taxon>Gammaproteobacteria</taxon>
        <taxon>Chromatiales</taxon>
        <taxon>Chromatiaceae</taxon>
        <taxon>Rheinheimera</taxon>
    </lineage>
</organism>
<dbReference type="PANTHER" id="PTHR38834">
    <property type="entry name" value="PERIPLASMIC SUBSTRATE BINDING PROTEIN FAMILY 3"/>
    <property type="match status" value="1"/>
</dbReference>
<dbReference type="Pfam" id="PF00497">
    <property type="entry name" value="SBP_bac_3"/>
    <property type="match status" value="1"/>
</dbReference>
<accession>A0A437QSD6</accession>
<evidence type="ECO:0000313" key="3">
    <source>
        <dbReference type="EMBL" id="RVU37400.1"/>
    </source>
</evidence>
<dbReference type="EMBL" id="SACS01000010">
    <property type="protein sequence ID" value="RVU37400.1"/>
    <property type="molecule type" value="Genomic_DNA"/>
</dbReference>
<proteinExistence type="predicted"/>
<evidence type="ECO:0000256" key="1">
    <source>
        <dbReference type="SAM" id="SignalP"/>
    </source>
</evidence>
<keyword evidence="4" id="KW-1185">Reference proteome</keyword>
<feature type="signal peptide" evidence="1">
    <location>
        <begin position="1"/>
        <end position="23"/>
    </location>
</feature>
<dbReference type="RefSeq" id="WP_127699125.1">
    <property type="nucleotide sequence ID" value="NZ_SACS01000010.1"/>
</dbReference>
<sequence>MIKGRQRFLGALLLLACCPTAGAKPIKVLTEHLPPYQIDTRSGVSGFATEVVRRTFEIAGIPYQIEVQDWSRAYQRTLRQTNTCIYSISKSTERTPLFQWVGALASTITSMYSLKNRPDIQLKTLEDAKKLVTAVTKDDITHHYLLKHGFKEGEQLYLLESVTTMLNVLQGRKDIDLVLINDTILKYRALESGVPLEALQKQMEVTDLPLDFHLACSLTTSTDIVTKLKTSLQQLKDSGEFSQIIAGWADKLK</sequence>
<feature type="chain" id="PRO_5018979304" evidence="1">
    <location>
        <begin position="24"/>
        <end position="253"/>
    </location>
</feature>
<reference evidence="3 4" key="1">
    <citation type="submission" date="2019-01" db="EMBL/GenBank/DDBJ databases">
        <authorList>
            <person name="Chen W.-M."/>
        </authorList>
    </citation>
    <scope>NUCLEOTIDE SEQUENCE [LARGE SCALE GENOMIC DNA]</scope>
    <source>
        <strain evidence="3 4">KYPC3</strain>
    </source>
</reference>
<protein>
    <submittedName>
        <fullName evidence="3">Transporter substrate-binding domain-containing protein</fullName>
    </submittedName>
</protein>
<gene>
    <name evidence="3" type="ORF">EOE67_11005</name>
</gene>
<dbReference type="InterPro" id="IPR001638">
    <property type="entry name" value="Solute-binding_3/MltF_N"/>
</dbReference>
<evidence type="ECO:0000313" key="4">
    <source>
        <dbReference type="Proteomes" id="UP000283077"/>
    </source>
</evidence>
<dbReference type="SUPFAM" id="SSF53850">
    <property type="entry name" value="Periplasmic binding protein-like II"/>
    <property type="match status" value="1"/>
</dbReference>
<dbReference type="PANTHER" id="PTHR38834:SF3">
    <property type="entry name" value="SOLUTE-BINDING PROTEIN FAMILY 3_N-TERMINAL DOMAIN-CONTAINING PROTEIN"/>
    <property type="match status" value="1"/>
</dbReference>
<keyword evidence="1" id="KW-0732">Signal</keyword>